<evidence type="ECO:0000256" key="1">
    <source>
        <dbReference type="ARBA" id="ARBA00004123"/>
    </source>
</evidence>
<dbReference type="PANTHER" id="PTHR46481">
    <property type="entry name" value="ZINC FINGER BED DOMAIN-CONTAINING PROTEIN 4"/>
    <property type="match status" value="1"/>
</dbReference>
<dbReference type="SUPFAM" id="SSF53098">
    <property type="entry name" value="Ribonuclease H-like"/>
    <property type="match status" value="1"/>
</dbReference>
<dbReference type="PANTHER" id="PTHR46481:SF10">
    <property type="entry name" value="ZINC FINGER BED DOMAIN-CONTAINING PROTEIN 39"/>
    <property type="match status" value="1"/>
</dbReference>
<feature type="region of interest" description="Disordered" evidence="6">
    <location>
        <begin position="654"/>
        <end position="687"/>
    </location>
</feature>
<accession>A0A1M2VZP6</accession>
<evidence type="ECO:0000256" key="6">
    <source>
        <dbReference type="SAM" id="MobiDB-lite"/>
    </source>
</evidence>
<keyword evidence="9" id="KW-1185">Reference proteome</keyword>
<protein>
    <submittedName>
        <fullName evidence="8">Zinc finger BED domain-containing protein 4</fullName>
    </submittedName>
</protein>
<feature type="compositionally biased region" description="Low complexity" evidence="6">
    <location>
        <begin position="654"/>
        <end position="665"/>
    </location>
</feature>
<feature type="region of interest" description="Disordered" evidence="6">
    <location>
        <begin position="1"/>
        <end position="54"/>
    </location>
</feature>
<dbReference type="GO" id="GO:0046983">
    <property type="term" value="F:protein dimerization activity"/>
    <property type="evidence" value="ECO:0007669"/>
    <property type="project" value="InterPro"/>
</dbReference>
<evidence type="ECO:0000259" key="7">
    <source>
        <dbReference type="Pfam" id="PF05699"/>
    </source>
</evidence>
<dbReference type="InterPro" id="IPR012337">
    <property type="entry name" value="RNaseH-like_sf"/>
</dbReference>
<keyword evidence="4" id="KW-0862">Zinc</keyword>
<feature type="region of interest" description="Disordered" evidence="6">
    <location>
        <begin position="382"/>
        <end position="405"/>
    </location>
</feature>
<dbReference type="Pfam" id="PF05699">
    <property type="entry name" value="Dimer_Tnp_hAT"/>
    <property type="match status" value="1"/>
</dbReference>
<gene>
    <name evidence="8" type="ORF">TRAPUB_10377</name>
</gene>
<keyword evidence="5" id="KW-0539">Nucleus</keyword>
<dbReference type="STRING" id="154538.A0A1M2VZP6"/>
<evidence type="ECO:0000256" key="5">
    <source>
        <dbReference type="ARBA" id="ARBA00023242"/>
    </source>
</evidence>
<dbReference type="Proteomes" id="UP000184267">
    <property type="component" value="Unassembled WGS sequence"/>
</dbReference>
<comment type="subcellular location">
    <subcellularLocation>
        <location evidence="1">Nucleus</location>
    </subcellularLocation>
</comment>
<organism evidence="8 9">
    <name type="scientific">Trametes pubescens</name>
    <name type="common">White-rot fungus</name>
    <dbReference type="NCBI Taxonomy" id="154538"/>
    <lineage>
        <taxon>Eukaryota</taxon>
        <taxon>Fungi</taxon>
        <taxon>Dikarya</taxon>
        <taxon>Basidiomycota</taxon>
        <taxon>Agaricomycotina</taxon>
        <taxon>Agaricomycetes</taxon>
        <taxon>Polyporales</taxon>
        <taxon>Polyporaceae</taxon>
        <taxon>Trametes</taxon>
    </lineage>
</organism>
<dbReference type="GO" id="GO:0005634">
    <property type="term" value="C:nucleus"/>
    <property type="evidence" value="ECO:0007669"/>
    <property type="project" value="UniProtKB-SubCell"/>
</dbReference>
<dbReference type="EMBL" id="MNAD01000431">
    <property type="protein sequence ID" value="OJT13075.1"/>
    <property type="molecule type" value="Genomic_DNA"/>
</dbReference>
<evidence type="ECO:0000256" key="3">
    <source>
        <dbReference type="ARBA" id="ARBA00022771"/>
    </source>
</evidence>
<feature type="region of interest" description="Disordered" evidence="6">
    <location>
        <begin position="834"/>
        <end position="859"/>
    </location>
</feature>
<dbReference type="GO" id="GO:0008270">
    <property type="term" value="F:zinc ion binding"/>
    <property type="evidence" value="ECO:0007669"/>
    <property type="project" value="UniProtKB-KW"/>
</dbReference>
<dbReference type="InterPro" id="IPR052035">
    <property type="entry name" value="ZnF_BED_domain_contain"/>
</dbReference>
<dbReference type="OrthoDB" id="3050260at2759"/>
<dbReference type="InterPro" id="IPR008906">
    <property type="entry name" value="HATC_C_dom"/>
</dbReference>
<proteinExistence type="predicted"/>
<feature type="compositionally biased region" description="Acidic residues" evidence="6">
    <location>
        <begin position="391"/>
        <end position="405"/>
    </location>
</feature>
<evidence type="ECO:0000256" key="4">
    <source>
        <dbReference type="ARBA" id="ARBA00022833"/>
    </source>
</evidence>
<name>A0A1M2VZP6_TRAPU</name>
<feature type="domain" description="HAT C-terminal dimerisation" evidence="7">
    <location>
        <begin position="707"/>
        <end position="781"/>
    </location>
</feature>
<keyword evidence="2" id="KW-0479">Metal-binding</keyword>
<dbReference type="OMA" id="WEEDWIT"/>
<reference evidence="8 9" key="1">
    <citation type="submission" date="2016-10" db="EMBL/GenBank/DDBJ databases">
        <title>Genome sequence of the basidiomycete white-rot fungus Trametes pubescens.</title>
        <authorList>
            <person name="Makela M.R."/>
            <person name="Granchi Z."/>
            <person name="Peng M."/>
            <person name="De Vries R.P."/>
            <person name="Grigoriev I."/>
            <person name="Riley R."/>
            <person name="Hilden K."/>
        </authorList>
    </citation>
    <scope>NUCLEOTIDE SEQUENCE [LARGE SCALE GENOMIC DNA]</scope>
    <source>
        <strain evidence="8 9">FBCC735</strain>
    </source>
</reference>
<evidence type="ECO:0000256" key="2">
    <source>
        <dbReference type="ARBA" id="ARBA00022723"/>
    </source>
</evidence>
<dbReference type="AlphaFoldDB" id="A0A1M2VZP6"/>
<comment type="caution">
    <text evidence="8">The sequence shown here is derived from an EMBL/GenBank/DDBJ whole genome shotgun (WGS) entry which is preliminary data.</text>
</comment>
<evidence type="ECO:0000313" key="9">
    <source>
        <dbReference type="Proteomes" id="UP000184267"/>
    </source>
</evidence>
<sequence>MPPPSQAEKRGRAVSTPSDTSSDDGPRRPIAKKPCDDPAEDDVPPADDAAGVRSSDVEEIIGGAVEDGVAAVAARAQRAAGTSGRKALTAADKKARFQERFADRTPEEALKELADSWRSAVYDHFKPPIVLPPKADGTIMHRFVCKRHPSKRVDRSNYEDSTGNLGCHILGCEPDDTPEVEQITAYGHGSTYSAARVRFYIAIWCSRHHRPYIIVEDKEFRQLLTMLYGKVVIPKRMTVARDIRIIHSDSKDRVIIHFQQCISGRIHICIDGWTSPNILAFLGITAHWHDNGKIRHVILDFVRLTNAHTGKYLAEEVIKCLESFGIEKKVMAVTCDNAESNTVMLKEMHALVPQFRGPRIRVRCFGHVLNLTVKAILSIFSKPGPPPGDADKEDEDADEHEAEAAEEIDAAREAADDAIIDALLDEDLDFELNAADLFIGRTALNKILTLSRKVWNSPNVRTELGKLATEKGLKSEVLIRAVRTRWNTVTEVIKRALEMKEVLGDLCDMHQFNKDKRGPRLRRFVLEDDEWTLLDEVHRLLDPFLYATKQISVSDRALVQDVIPYIDVLTSHVDTFRNDASLSPIVRAAAQRGREILDKYYKRTDETIVYRIAMILHPRYKLQYFRDADWEEDWITEALKLVRDEWTTNYKPQQAAADAQVASQAKGKGRAGPGTGRRSAQQSQQSTTDLFASISGAAAKAAKQDLLEAYLEEPPQPTVQDPLHYWNVILQTTRSPLAQMALDFLSIPATSTDAERAFSQGHLTVSRLRHSLGDESVRTGTVLGSWAEHPELVPEDEVVEVVKRHMRQGKDKAKALNAARVSAAAAASAAGASKAVASSSKATGSSSKASSAKASGSKAAAVIEIDVESE</sequence>
<evidence type="ECO:0000313" key="8">
    <source>
        <dbReference type="EMBL" id="OJT13075.1"/>
    </source>
</evidence>
<keyword evidence="3" id="KW-0863">Zinc-finger</keyword>